<dbReference type="NCBIfam" id="TIGR00009">
    <property type="entry name" value="L28"/>
    <property type="match status" value="1"/>
</dbReference>
<dbReference type="InterPro" id="IPR050096">
    <property type="entry name" value="Bacterial_rp_bL28"/>
</dbReference>
<dbReference type="OrthoDB" id="9805609at2"/>
<dbReference type="InterPro" id="IPR037147">
    <property type="entry name" value="Ribosomal_bL28_sf"/>
</dbReference>
<dbReference type="PANTHER" id="PTHR39080">
    <property type="entry name" value="50S RIBOSOMAL PROTEIN L28"/>
    <property type="match status" value="1"/>
</dbReference>
<organism evidence="6 7">
    <name type="scientific">Thiospirochaeta perfilievii</name>
    <dbReference type="NCBI Taxonomy" id="252967"/>
    <lineage>
        <taxon>Bacteria</taxon>
        <taxon>Pseudomonadati</taxon>
        <taxon>Spirochaetota</taxon>
        <taxon>Spirochaetia</taxon>
        <taxon>Spirochaetales</taxon>
        <taxon>Spirochaetaceae</taxon>
        <taxon>Thiospirochaeta</taxon>
    </lineage>
</organism>
<accession>A0A5C1Q8D5</accession>
<dbReference type="AlphaFoldDB" id="A0A5C1Q8D5"/>
<evidence type="ECO:0000256" key="1">
    <source>
        <dbReference type="ARBA" id="ARBA00008760"/>
    </source>
</evidence>
<dbReference type="GO" id="GO:0005840">
    <property type="term" value="C:ribosome"/>
    <property type="evidence" value="ECO:0007669"/>
    <property type="project" value="UniProtKB-KW"/>
</dbReference>
<protein>
    <recommendedName>
        <fullName evidence="4 5">Large ribosomal subunit protein bL28</fullName>
    </recommendedName>
</protein>
<keyword evidence="2 5" id="KW-0689">Ribosomal protein</keyword>
<name>A0A5C1Q8D5_9SPIO</name>
<dbReference type="InterPro" id="IPR026569">
    <property type="entry name" value="Ribosomal_bL28"/>
</dbReference>
<dbReference type="EMBL" id="CP035807">
    <property type="protein sequence ID" value="QEN03687.1"/>
    <property type="molecule type" value="Genomic_DNA"/>
</dbReference>
<keyword evidence="7" id="KW-1185">Reference proteome</keyword>
<dbReference type="GO" id="GO:1990904">
    <property type="term" value="C:ribonucleoprotein complex"/>
    <property type="evidence" value="ECO:0007669"/>
    <property type="project" value="UniProtKB-KW"/>
</dbReference>
<evidence type="ECO:0000256" key="4">
    <source>
        <dbReference type="ARBA" id="ARBA00035174"/>
    </source>
</evidence>
<dbReference type="KEGG" id="sper:EW093_02885"/>
<reference evidence="6 7" key="1">
    <citation type="submission" date="2019-02" db="EMBL/GenBank/DDBJ databases">
        <authorList>
            <person name="Fomenkov A."/>
            <person name="Dubinina G."/>
            <person name="Grabovich M."/>
            <person name="Vincze T."/>
            <person name="Roberts R.J."/>
        </authorList>
    </citation>
    <scope>NUCLEOTIDE SEQUENCE [LARGE SCALE GENOMIC DNA]</scope>
    <source>
        <strain evidence="6 7">P</strain>
    </source>
</reference>
<evidence type="ECO:0000256" key="3">
    <source>
        <dbReference type="ARBA" id="ARBA00023274"/>
    </source>
</evidence>
<evidence type="ECO:0000256" key="5">
    <source>
        <dbReference type="HAMAP-Rule" id="MF_00373"/>
    </source>
</evidence>
<evidence type="ECO:0000313" key="7">
    <source>
        <dbReference type="Proteomes" id="UP000323824"/>
    </source>
</evidence>
<dbReference type="InterPro" id="IPR001383">
    <property type="entry name" value="Ribosomal_bL28_bact-type"/>
</dbReference>
<evidence type="ECO:0000256" key="2">
    <source>
        <dbReference type="ARBA" id="ARBA00022980"/>
    </source>
</evidence>
<dbReference type="Gene3D" id="2.30.170.40">
    <property type="entry name" value="Ribosomal protein L28/L24"/>
    <property type="match status" value="1"/>
</dbReference>
<comment type="similarity">
    <text evidence="1 5">Belongs to the bacterial ribosomal protein bL28 family.</text>
</comment>
<dbReference type="GO" id="GO:0006412">
    <property type="term" value="P:translation"/>
    <property type="evidence" value="ECO:0007669"/>
    <property type="project" value="UniProtKB-UniRule"/>
</dbReference>
<dbReference type="HAMAP" id="MF_00373">
    <property type="entry name" value="Ribosomal_bL28"/>
    <property type="match status" value="1"/>
</dbReference>
<dbReference type="InterPro" id="IPR034704">
    <property type="entry name" value="Ribosomal_bL28/bL31-like_sf"/>
</dbReference>
<evidence type="ECO:0000313" key="6">
    <source>
        <dbReference type="EMBL" id="QEN03687.1"/>
    </source>
</evidence>
<dbReference type="SUPFAM" id="SSF143800">
    <property type="entry name" value="L28p-like"/>
    <property type="match status" value="1"/>
</dbReference>
<proteinExistence type="inferred from homology"/>
<dbReference type="Pfam" id="PF00830">
    <property type="entry name" value="Ribosomal_L28"/>
    <property type="match status" value="1"/>
</dbReference>
<reference evidence="6 7" key="2">
    <citation type="submission" date="2019-09" db="EMBL/GenBank/DDBJ databases">
        <title>Complete Genome Sequence and Methylome Analysis of free living Spirochaetas.</title>
        <authorList>
            <person name="Leshcheva N."/>
            <person name="Mikheeva N."/>
        </authorList>
    </citation>
    <scope>NUCLEOTIDE SEQUENCE [LARGE SCALE GENOMIC DNA]</scope>
    <source>
        <strain evidence="6 7">P</strain>
    </source>
</reference>
<dbReference type="Proteomes" id="UP000323824">
    <property type="component" value="Chromosome"/>
</dbReference>
<dbReference type="RefSeq" id="WP_149566945.1">
    <property type="nucleotide sequence ID" value="NZ_CP035807.1"/>
</dbReference>
<sequence>MARKCELCGKGTIAGNSVPRKGLPKKKGGAGQHIGVKSKRTFKPNIVKVQATVAGSTKSVKVCTRCLKAGKVEAL</sequence>
<dbReference type="PANTHER" id="PTHR39080:SF1">
    <property type="entry name" value="LARGE RIBOSOMAL SUBUNIT PROTEIN BL28A"/>
    <property type="match status" value="1"/>
</dbReference>
<gene>
    <name evidence="5 6" type="primary">rpmB</name>
    <name evidence="6" type="ORF">EW093_02885</name>
</gene>
<keyword evidence="3 5" id="KW-0687">Ribonucleoprotein</keyword>
<dbReference type="GO" id="GO:0003735">
    <property type="term" value="F:structural constituent of ribosome"/>
    <property type="evidence" value="ECO:0007669"/>
    <property type="project" value="InterPro"/>
</dbReference>